<dbReference type="KEGG" id="bur:Bcep18194_B1129"/>
<dbReference type="HOGENOM" id="CLU_2551730_0_0_4"/>
<gene>
    <name evidence="1" type="ordered locus">Bcep18194_B1129</name>
</gene>
<dbReference type="Proteomes" id="UP000002705">
    <property type="component" value="Chromosome 2"/>
</dbReference>
<dbReference type="AlphaFoldDB" id="Q397W8"/>
<accession>Q397W8</accession>
<organism evidence="1 2">
    <name type="scientific">Burkholderia lata (strain ATCC 17760 / DSM 23089 / LMG 22485 / NCIMB 9086 / R18194 / 383)</name>
    <dbReference type="NCBI Taxonomy" id="482957"/>
    <lineage>
        <taxon>Bacteria</taxon>
        <taxon>Pseudomonadati</taxon>
        <taxon>Pseudomonadota</taxon>
        <taxon>Betaproteobacteria</taxon>
        <taxon>Burkholderiales</taxon>
        <taxon>Burkholderiaceae</taxon>
        <taxon>Burkholderia</taxon>
        <taxon>Burkholderia cepacia complex</taxon>
    </lineage>
</organism>
<dbReference type="EMBL" id="CP000152">
    <property type="protein sequence ID" value="ABB11243.1"/>
    <property type="molecule type" value="Genomic_DNA"/>
</dbReference>
<reference evidence="1" key="1">
    <citation type="submission" date="2005-10" db="EMBL/GenBank/DDBJ databases">
        <title>Complete sequence of chromosome 2 of Burkholderia sp. 383.</title>
        <authorList>
            <consortium name="US DOE Joint Genome Institute"/>
            <person name="Copeland A."/>
            <person name="Lucas S."/>
            <person name="Lapidus A."/>
            <person name="Barry K."/>
            <person name="Detter J.C."/>
            <person name="Glavina T."/>
            <person name="Hammon N."/>
            <person name="Israni S."/>
            <person name="Pitluck S."/>
            <person name="Chain P."/>
            <person name="Malfatti S."/>
            <person name="Shin M."/>
            <person name="Vergez L."/>
            <person name="Schmutz J."/>
            <person name="Larimer F."/>
            <person name="Land M."/>
            <person name="Kyrpides N."/>
            <person name="Lykidis A."/>
            <person name="Richardson P."/>
        </authorList>
    </citation>
    <scope>NUCLEOTIDE SEQUENCE [LARGE SCALE GENOMIC DNA]</scope>
    <source>
        <strain evidence="1">383</strain>
    </source>
</reference>
<evidence type="ECO:0008006" key="3">
    <source>
        <dbReference type="Google" id="ProtNLM"/>
    </source>
</evidence>
<sequence>MLRRTGPRYAWATRRRTMRRAVHIAVFALLAYLIGDRAILHAQGRDTSPLACEQGAAQVKVDALGRGFGEAAASSQGEAFMSGCLVTGRGNQDVALANR</sequence>
<keyword evidence="2" id="KW-1185">Reference proteome</keyword>
<evidence type="ECO:0000313" key="2">
    <source>
        <dbReference type="Proteomes" id="UP000002705"/>
    </source>
</evidence>
<dbReference type="PATRIC" id="fig|482957.22.peg.4792"/>
<proteinExistence type="predicted"/>
<evidence type="ECO:0000313" key="1">
    <source>
        <dbReference type="EMBL" id="ABB11243.1"/>
    </source>
</evidence>
<name>Q397W8_BURL3</name>
<protein>
    <recommendedName>
        <fullName evidence="3">Adhesin</fullName>
    </recommendedName>
</protein>